<protein>
    <recommendedName>
        <fullName evidence="4">Hydrophobin</fullName>
    </recommendedName>
</protein>
<reference evidence="2 3" key="1">
    <citation type="submission" date="2020-07" db="EMBL/GenBank/DDBJ databases">
        <title>Telomere length de novo assembly of all 7 chromosomes of the fungus, Metarhizium brunneum, using a novel assembly pipeline.</title>
        <authorList>
            <person name="Saud z."/>
            <person name="Kortsinoglou A."/>
            <person name="Kouvelis V.N."/>
            <person name="Butt T.M."/>
        </authorList>
    </citation>
    <scope>NUCLEOTIDE SEQUENCE [LARGE SCALE GENOMIC DNA]</scope>
    <source>
        <strain evidence="2 3">4556</strain>
    </source>
</reference>
<evidence type="ECO:0008006" key="4">
    <source>
        <dbReference type="Google" id="ProtNLM"/>
    </source>
</evidence>
<gene>
    <name evidence="2" type="ORF">G6M90_00g054740</name>
</gene>
<feature type="signal peptide" evidence="1">
    <location>
        <begin position="1"/>
        <end position="15"/>
    </location>
</feature>
<name>A0A7D5UX43_9HYPO</name>
<evidence type="ECO:0000256" key="1">
    <source>
        <dbReference type="SAM" id="SignalP"/>
    </source>
</evidence>
<dbReference type="GeneID" id="90967790"/>
<dbReference type="RefSeq" id="XP_065986699.1">
    <property type="nucleotide sequence ID" value="XM_066130588.1"/>
</dbReference>
<feature type="chain" id="PRO_5028938922" description="Hydrophobin" evidence="1">
    <location>
        <begin position="16"/>
        <end position="111"/>
    </location>
</feature>
<dbReference type="KEGG" id="mbrn:90967790"/>
<dbReference type="OrthoDB" id="10340302at2759"/>
<keyword evidence="3" id="KW-1185">Reference proteome</keyword>
<evidence type="ECO:0000313" key="2">
    <source>
        <dbReference type="EMBL" id="QLI68917.1"/>
    </source>
</evidence>
<organism evidence="2 3">
    <name type="scientific">Metarhizium brunneum</name>
    <dbReference type="NCBI Taxonomy" id="500148"/>
    <lineage>
        <taxon>Eukaryota</taxon>
        <taxon>Fungi</taxon>
        <taxon>Dikarya</taxon>
        <taxon>Ascomycota</taxon>
        <taxon>Pezizomycotina</taxon>
        <taxon>Sordariomycetes</taxon>
        <taxon>Hypocreomycetidae</taxon>
        <taxon>Hypocreales</taxon>
        <taxon>Clavicipitaceae</taxon>
        <taxon>Metarhizium</taxon>
    </lineage>
</organism>
<proteinExistence type="predicted"/>
<dbReference type="Proteomes" id="UP000510686">
    <property type="component" value="Chromosome 3"/>
</dbReference>
<keyword evidence="1" id="KW-0732">Signal</keyword>
<sequence length="111" mass="11655">MKSITLTIAAVGVAALPQTLQVPGTYTGCAPLINNCCKMGLAPPNSSTRFTECSVVTGPLPNYVYFIQSCAPSLKLPSCCTEKKSNLIEGFFNNVLGTSLGESQCVLPPQP</sequence>
<evidence type="ECO:0000313" key="3">
    <source>
        <dbReference type="Proteomes" id="UP000510686"/>
    </source>
</evidence>
<dbReference type="EMBL" id="CP058934">
    <property type="protein sequence ID" value="QLI68917.1"/>
    <property type="molecule type" value="Genomic_DNA"/>
</dbReference>
<dbReference type="AlphaFoldDB" id="A0A7D5UX43"/>
<accession>A0A7D5UX43</accession>